<feature type="compositionally biased region" description="Polar residues" evidence="1">
    <location>
        <begin position="65"/>
        <end position="75"/>
    </location>
</feature>
<protein>
    <submittedName>
        <fullName evidence="2">Uncharacterized protein</fullName>
    </submittedName>
</protein>
<accession>W9SF81</accession>
<reference evidence="3" key="1">
    <citation type="submission" date="2013-01" db="EMBL/GenBank/DDBJ databases">
        <title>Draft Genome Sequence of a Mulberry Tree, Morus notabilis C.K. Schneid.</title>
        <authorList>
            <person name="He N."/>
            <person name="Zhao S."/>
        </authorList>
    </citation>
    <scope>NUCLEOTIDE SEQUENCE</scope>
</reference>
<evidence type="ECO:0000313" key="2">
    <source>
        <dbReference type="EMBL" id="EXC66724.1"/>
    </source>
</evidence>
<evidence type="ECO:0000313" key="3">
    <source>
        <dbReference type="Proteomes" id="UP000030645"/>
    </source>
</evidence>
<organism evidence="2 3">
    <name type="scientific">Morus notabilis</name>
    <dbReference type="NCBI Taxonomy" id="981085"/>
    <lineage>
        <taxon>Eukaryota</taxon>
        <taxon>Viridiplantae</taxon>
        <taxon>Streptophyta</taxon>
        <taxon>Embryophyta</taxon>
        <taxon>Tracheophyta</taxon>
        <taxon>Spermatophyta</taxon>
        <taxon>Magnoliopsida</taxon>
        <taxon>eudicotyledons</taxon>
        <taxon>Gunneridae</taxon>
        <taxon>Pentapetalae</taxon>
        <taxon>rosids</taxon>
        <taxon>fabids</taxon>
        <taxon>Rosales</taxon>
        <taxon>Moraceae</taxon>
        <taxon>Moreae</taxon>
        <taxon>Morus</taxon>
    </lineage>
</organism>
<dbReference type="AlphaFoldDB" id="W9SF81"/>
<gene>
    <name evidence="2" type="ORF">L484_000127</name>
</gene>
<sequence>MSSAPPHPRFQISSPLPVAIPFEISDLLASQPVAPPEDLSRHSHTLIAKEMQTQQQKTTRECHTGYQNQSITLPF</sequence>
<name>W9SF81_9ROSA</name>
<keyword evidence="3" id="KW-1185">Reference proteome</keyword>
<dbReference type="Proteomes" id="UP000030645">
    <property type="component" value="Unassembled WGS sequence"/>
</dbReference>
<evidence type="ECO:0000256" key="1">
    <source>
        <dbReference type="SAM" id="MobiDB-lite"/>
    </source>
</evidence>
<dbReference type="EMBL" id="KE646183">
    <property type="protein sequence ID" value="EXC66724.1"/>
    <property type="molecule type" value="Genomic_DNA"/>
</dbReference>
<feature type="region of interest" description="Disordered" evidence="1">
    <location>
        <begin position="51"/>
        <end position="75"/>
    </location>
</feature>
<proteinExistence type="predicted"/>